<sequence>MSDDDKTSLMIFLETEKKNMQNKKNQSSVGMMIQRCHKWRQKRKQYMDQARQTSDEIERERLMQAAEHYGRIVSAEQGKIDSTRDPKEKLPAIEENADSNDSVDSTDTTEDEESVFPDFITAEK</sequence>
<organism evidence="2 3">
    <name type="scientific">Candidatus Enterousia avicola</name>
    <dbReference type="NCBI Taxonomy" id="2840787"/>
    <lineage>
        <taxon>Bacteria</taxon>
        <taxon>Pseudomonadati</taxon>
        <taxon>Pseudomonadota</taxon>
        <taxon>Alphaproteobacteria</taxon>
        <taxon>Candidatus Enterousia</taxon>
    </lineage>
</organism>
<feature type="region of interest" description="Disordered" evidence="1">
    <location>
        <begin position="73"/>
        <end position="124"/>
    </location>
</feature>
<evidence type="ECO:0000256" key="1">
    <source>
        <dbReference type="SAM" id="MobiDB-lite"/>
    </source>
</evidence>
<comment type="caution">
    <text evidence="2">The sequence shown here is derived from an EMBL/GenBank/DDBJ whole genome shotgun (WGS) entry which is preliminary data.</text>
</comment>
<reference evidence="2" key="1">
    <citation type="submission" date="2020-10" db="EMBL/GenBank/DDBJ databases">
        <authorList>
            <person name="Gilroy R."/>
        </authorList>
    </citation>
    <scope>NUCLEOTIDE SEQUENCE</scope>
    <source>
        <strain evidence="2">CHK136-897</strain>
    </source>
</reference>
<gene>
    <name evidence="2" type="ORF">IAC63_02275</name>
</gene>
<evidence type="ECO:0000313" key="2">
    <source>
        <dbReference type="EMBL" id="HIU65445.1"/>
    </source>
</evidence>
<dbReference type="Proteomes" id="UP000824142">
    <property type="component" value="Unassembled WGS sequence"/>
</dbReference>
<dbReference type="AlphaFoldDB" id="A0A9D1MSE2"/>
<feature type="compositionally biased region" description="Basic and acidic residues" evidence="1">
    <location>
        <begin position="78"/>
        <end position="92"/>
    </location>
</feature>
<protein>
    <submittedName>
        <fullName evidence="2">Uncharacterized protein</fullName>
    </submittedName>
</protein>
<name>A0A9D1MSE2_9PROT</name>
<reference evidence="2" key="2">
    <citation type="journal article" date="2021" name="PeerJ">
        <title>Extensive microbial diversity within the chicken gut microbiome revealed by metagenomics and culture.</title>
        <authorList>
            <person name="Gilroy R."/>
            <person name="Ravi A."/>
            <person name="Getino M."/>
            <person name="Pursley I."/>
            <person name="Horton D.L."/>
            <person name="Alikhan N.F."/>
            <person name="Baker D."/>
            <person name="Gharbi K."/>
            <person name="Hall N."/>
            <person name="Watson M."/>
            <person name="Adriaenssens E.M."/>
            <person name="Foster-Nyarko E."/>
            <person name="Jarju S."/>
            <person name="Secka A."/>
            <person name="Antonio M."/>
            <person name="Oren A."/>
            <person name="Chaudhuri R.R."/>
            <person name="La Ragione R."/>
            <person name="Hildebrand F."/>
            <person name="Pallen M.J."/>
        </authorList>
    </citation>
    <scope>NUCLEOTIDE SEQUENCE</scope>
    <source>
        <strain evidence="2">CHK136-897</strain>
    </source>
</reference>
<dbReference type="EMBL" id="DVNO01000018">
    <property type="protein sequence ID" value="HIU65445.1"/>
    <property type="molecule type" value="Genomic_DNA"/>
</dbReference>
<evidence type="ECO:0000313" key="3">
    <source>
        <dbReference type="Proteomes" id="UP000824142"/>
    </source>
</evidence>
<accession>A0A9D1MSE2</accession>
<proteinExistence type="predicted"/>